<dbReference type="GO" id="GO:0005524">
    <property type="term" value="F:ATP binding"/>
    <property type="evidence" value="ECO:0007669"/>
    <property type="project" value="UniProtKB-KW"/>
</dbReference>
<keyword evidence="8" id="KW-0067">ATP-binding</keyword>
<keyword evidence="7 14" id="KW-0418">Kinase</keyword>
<dbReference type="SUPFAM" id="SSF55083">
    <property type="entry name" value="6-hydroxymethyl-7,8-dihydropterin pyrophosphokinase, HPPK"/>
    <property type="match status" value="1"/>
</dbReference>
<dbReference type="EMBL" id="PDKW01000041">
    <property type="protein sequence ID" value="PGH56487.1"/>
    <property type="molecule type" value="Genomic_DNA"/>
</dbReference>
<keyword evidence="5" id="KW-0808">Transferase</keyword>
<comment type="caution">
    <text evidence="14">The sequence shown here is derived from an EMBL/GenBank/DDBJ whole genome shotgun (WGS) entry which is preliminary data.</text>
</comment>
<feature type="domain" description="7,8-dihydro-6-hydroxymethylpterin-pyrophosphokinase" evidence="13">
    <location>
        <begin position="101"/>
        <end position="112"/>
    </location>
</feature>
<dbReference type="NCBIfam" id="TIGR01498">
    <property type="entry name" value="folK"/>
    <property type="match status" value="1"/>
</dbReference>
<keyword evidence="9" id="KW-0289">Folate biosynthesis</keyword>
<evidence type="ECO:0000313" key="14">
    <source>
        <dbReference type="EMBL" id="PGH56487.1"/>
    </source>
</evidence>
<comment type="function">
    <text evidence="10">Catalyzes the transfer of pyrophosphate from adenosine triphosphate (ATP) to 6-hydroxymethyl-7,8-dihydropterin, an enzymatic step in folate biosynthesis pathway.</text>
</comment>
<accession>A0A2B8BGY6</accession>
<keyword evidence="15" id="KW-1185">Reference proteome</keyword>
<evidence type="ECO:0000256" key="10">
    <source>
        <dbReference type="ARBA" id="ARBA00029409"/>
    </source>
</evidence>
<dbReference type="UniPathway" id="UPA00077">
    <property type="reaction ID" value="UER00155"/>
</dbReference>
<dbReference type="RefSeq" id="WP_098737574.1">
    <property type="nucleotide sequence ID" value="NZ_PDKW01000041.1"/>
</dbReference>
<protein>
    <recommendedName>
        <fullName evidence="4">2-amino-4-hydroxy-6-hydroxymethyldihydropteridine pyrophosphokinase</fullName>
        <ecNumber evidence="3">2.7.6.3</ecNumber>
    </recommendedName>
    <alternativeName>
        <fullName evidence="11">6-hydroxymethyl-7,8-dihydropterin pyrophosphokinase</fullName>
    </alternativeName>
    <alternativeName>
        <fullName evidence="12">7,8-dihydro-6-hydroxymethylpterin-pyrophosphokinase</fullName>
    </alternativeName>
</protein>
<gene>
    <name evidence="14" type="primary">folK</name>
    <name evidence="14" type="ORF">CRT60_16310</name>
</gene>
<evidence type="ECO:0000256" key="9">
    <source>
        <dbReference type="ARBA" id="ARBA00022909"/>
    </source>
</evidence>
<evidence type="ECO:0000256" key="8">
    <source>
        <dbReference type="ARBA" id="ARBA00022840"/>
    </source>
</evidence>
<evidence type="ECO:0000313" key="15">
    <source>
        <dbReference type="Proteomes" id="UP000225379"/>
    </source>
</evidence>
<evidence type="ECO:0000256" key="1">
    <source>
        <dbReference type="ARBA" id="ARBA00005051"/>
    </source>
</evidence>
<comment type="similarity">
    <text evidence="2">Belongs to the HPPK family.</text>
</comment>
<evidence type="ECO:0000256" key="3">
    <source>
        <dbReference type="ARBA" id="ARBA00013253"/>
    </source>
</evidence>
<dbReference type="PROSITE" id="PS00794">
    <property type="entry name" value="HPPK"/>
    <property type="match status" value="1"/>
</dbReference>
<evidence type="ECO:0000256" key="4">
    <source>
        <dbReference type="ARBA" id="ARBA00016218"/>
    </source>
</evidence>
<dbReference type="GO" id="GO:0046654">
    <property type="term" value="P:tetrahydrofolate biosynthetic process"/>
    <property type="evidence" value="ECO:0007669"/>
    <property type="project" value="UniProtKB-UniPathway"/>
</dbReference>
<sequence>MAELTPPSPSSSTSAATVYLALGGNMGDRAANLAEAIRRLGGAVRIDAQSALYETAPMYVTDQPAFLNMAVRGTTELEPSALLRVLKEIEASLGRDLGGLRFGPRPIDVDILLYADRVVAEPDLEIPHPRMAERAFVLCPLADIAADIVHPLLNRRIGELCDEVPGRETVVRIAEAL</sequence>
<dbReference type="CDD" id="cd00483">
    <property type="entry name" value="HPPK"/>
    <property type="match status" value="1"/>
</dbReference>
<organism evidence="14 15">
    <name type="scientific">Azospirillum palustre</name>
    <dbReference type="NCBI Taxonomy" id="2044885"/>
    <lineage>
        <taxon>Bacteria</taxon>
        <taxon>Pseudomonadati</taxon>
        <taxon>Pseudomonadota</taxon>
        <taxon>Alphaproteobacteria</taxon>
        <taxon>Rhodospirillales</taxon>
        <taxon>Azospirillaceae</taxon>
        <taxon>Azospirillum</taxon>
    </lineage>
</organism>
<evidence type="ECO:0000256" key="6">
    <source>
        <dbReference type="ARBA" id="ARBA00022741"/>
    </source>
</evidence>
<dbReference type="InterPro" id="IPR035907">
    <property type="entry name" value="Hppk_sf"/>
</dbReference>
<dbReference type="AlphaFoldDB" id="A0A2B8BGY6"/>
<dbReference type="Proteomes" id="UP000225379">
    <property type="component" value="Unassembled WGS sequence"/>
</dbReference>
<reference evidence="15" key="1">
    <citation type="submission" date="2017-10" db="EMBL/GenBank/DDBJ databases">
        <authorList>
            <person name="Kravchenko I.K."/>
            <person name="Grouzdev D.S."/>
        </authorList>
    </citation>
    <scope>NUCLEOTIDE SEQUENCE [LARGE SCALE GENOMIC DNA]</scope>
    <source>
        <strain evidence="15">B2</strain>
    </source>
</reference>
<dbReference type="GO" id="GO:0016301">
    <property type="term" value="F:kinase activity"/>
    <property type="evidence" value="ECO:0007669"/>
    <property type="project" value="UniProtKB-KW"/>
</dbReference>
<dbReference type="GO" id="GO:0046656">
    <property type="term" value="P:folic acid biosynthetic process"/>
    <property type="evidence" value="ECO:0007669"/>
    <property type="project" value="UniProtKB-KW"/>
</dbReference>
<evidence type="ECO:0000256" key="5">
    <source>
        <dbReference type="ARBA" id="ARBA00022679"/>
    </source>
</evidence>
<proteinExistence type="inferred from homology"/>
<dbReference type="EC" id="2.7.6.3" evidence="3"/>
<dbReference type="Gene3D" id="3.30.70.560">
    <property type="entry name" value="7,8-Dihydro-6-hydroxymethylpterin-pyrophosphokinase HPPK"/>
    <property type="match status" value="1"/>
</dbReference>
<dbReference type="PANTHER" id="PTHR43071">
    <property type="entry name" value="2-AMINO-4-HYDROXY-6-HYDROXYMETHYLDIHYDROPTERIDINE PYROPHOSPHOKINASE"/>
    <property type="match status" value="1"/>
</dbReference>
<evidence type="ECO:0000256" key="7">
    <source>
        <dbReference type="ARBA" id="ARBA00022777"/>
    </source>
</evidence>
<evidence type="ECO:0000256" key="2">
    <source>
        <dbReference type="ARBA" id="ARBA00005810"/>
    </source>
</evidence>
<evidence type="ECO:0000256" key="11">
    <source>
        <dbReference type="ARBA" id="ARBA00029766"/>
    </source>
</evidence>
<dbReference type="GO" id="GO:0003848">
    <property type="term" value="F:2-amino-4-hydroxy-6-hydroxymethyldihydropteridine diphosphokinase activity"/>
    <property type="evidence" value="ECO:0007669"/>
    <property type="project" value="UniProtKB-EC"/>
</dbReference>
<dbReference type="InterPro" id="IPR000550">
    <property type="entry name" value="Hppk"/>
</dbReference>
<name>A0A2B8BGY6_9PROT</name>
<dbReference type="PANTHER" id="PTHR43071:SF1">
    <property type="entry name" value="2-AMINO-4-HYDROXY-6-HYDROXYMETHYLDIHYDROPTERIDINE PYROPHOSPHOKINASE"/>
    <property type="match status" value="1"/>
</dbReference>
<evidence type="ECO:0000259" key="13">
    <source>
        <dbReference type="PROSITE" id="PS00794"/>
    </source>
</evidence>
<keyword evidence="6" id="KW-0547">Nucleotide-binding</keyword>
<dbReference type="OrthoDB" id="9808041at2"/>
<dbReference type="Pfam" id="PF01288">
    <property type="entry name" value="HPPK"/>
    <property type="match status" value="1"/>
</dbReference>
<comment type="pathway">
    <text evidence="1">Cofactor biosynthesis; tetrahydrofolate biosynthesis; 2-amino-4-hydroxy-6-hydroxymethyl-7,8-dihydropteridine diphosphate from 7,8-dihydroneopterin triphosphate: step 4/4.</text>
</comment>
<evidence type="ECO:0000256" key="12">
    <source>
        <dbReference type="ARBA" id="ARBA00033413"/>
    </source>
</evidence>